<sequence length="102" mass="11392">MGKGRRRRGSSKWQQEPRPLNSAHLAPGGLSAGRVRRRDGEYHVRTISGSAAAKEYLCPACQLPISAGTPHVVAWRADWILGDEDAASQRRHWHTHCWRISG</sequence>
<comment type="caution">
    <text evidence="2">The sequence shown here is derived from an EMBL/GenBank/DDBJ whole genome shotgun (WGS) entry which is preliminary data.</text>
</comment>
<evidence type="ECO:0008006" key="4">
    <source>
        <dbReference type="Google" id="ProtNLM"/>
    </source>
</evidence>
<proteinExistence type="predicted"/>
<dbReference type="EMBL" id="VAWA01000009">
    <property type="protein sequence ID" value="TLP75330.1"/>
    <property type="molecule type" value="Genomic_DNA"/>
</dbReference>
<feature type="compositionally biased region" description="Basic residues" evidence="1">
    <location>
        <begin position="1"/>
        <end position="10"/>
    </location>
</feature>
<name>A0A5R9A9Y8_9MICC</name>
<evidence type="ECO:0000313" key="3">
    <source>
        <dbReference type="Proteomes" id="UP000306544"/>
    </source>
</evidence>
<evidence type="ECO:0000256" key="1">
    <source>
        <dbReference type="SAM" id="MobiDB-lite"/>
    </source>
</evidence>
<dbReference type="RefSeq" id="WP_138170414.1">
    <property type="nucleotide sequence ID" value="NZ_VAWA01000009.1"/>
</dbReference>
<accession>A0A5R9A9Y8</accession>
<reference evidence="2 3" key="1">
    <citation type="submission" date="2019-05" db="EMBL/GenBank/DDBJ databases">
        <title>Nesterenkonia sp. GY239, isolated from the Southern Atlantic Ocean.</title>
        <authorList>
            <person name="Zhang G."/>
        </authorList>
    </citation>
    <scope>NUCLEOTIDE SEQUENCE [LARGE SCALE GENOMIC DNA]</scope>
    <source>
        <strain evidence="2 3">GY239</strain>
    </source>
</reference>
<organism evidence="2 3">
    <name type="scientific">Nesterenkonia sphaerica</name>
    <dbReference type="NCBI Taxonomy" id="1804988"/>
    <lineage>
        <taxon>Bacteria</taxon>
        <taxon>Bacillati</taxon>
        <taxon>Actinomycetota</taxon>
        <taxon>Actinomycetes</taxon>
        <taxon>Micrococcales</taxon>
        <taxon>Micrococcaceae</taxon>
        <taxon>Nesterenkonia</taxon>
    </lineage>
</organism>
<dbReference type="Proteomes" id="UP000306544">
    <property type="component" value="Unassembled WGS sequence"/>
</dbReference>
<protein>
    <recommendedName>
        <fullName evidence="4">ATP/GTP-binding protein</fullName>
    </recommendedName>
</protein>
<dbReference type="OrthoDB" id="3381577at2"/>
<dbReference type="AlphaFoldDB" id="A0A5R9A9Y8"/>
<gene>
    <name evidence="2" type="ORF">FEF27_08430</name>
</gene>
<evidence type="ECO:0000313" key="2">
    <source>
        <dbReference type="EMBL" id="TLP75330.1"/>
    </source>
</evidence>
<feature type="region of interest" description="Disordered" evidence="1">
    <location>
        <begin position="1"/>
        <end position="33"/>
    </location>
</feature>
<keyword evidence="3" id="KW-1185">Reference proteome</keyword>